<dbReference type="Proteomes" id="UP000186015">
    <property type="component" value="Unassembled WGS sequence"/>
</dbReference>
<dbReference type="Gene3D" id="1.10.8.1050">
    <property type="entry name" value="Antitoxin VbhA-like"/>
    <property type="match status" value="1"/>
</dbReference>
<evidence type="ECO:0000313" key="3">
    <source>
        <dbReference type="Proteomes" id="UP000186015"/>
    </source>
</evidence>
<dbReference type="AlphaFoldDB" id="A0A1H7PAW7"/>
<dbReference type="Pfam" id="PF18495">
    <property type="entry name" value="VbhA"/>
    <property type="match status" value="1"/>
</dbReference>
<protein>
    <recommendedName>
        <fullName evidence="1">Antitoxin VbhA domain-containing protein</fullName>
    </recommendedName>
</protein>
<gene>
    <name evidence="2" type="ORF">SAMN05216469_12028</name>
</gene>
<dbReference type="OrthoDB" id="1823175at2"/>
<evidence type="ECO:0000259" key="1">
    <source>
        <dbReference type="Pfam" id="PF18495"/>
    </source>
</evidence>
<dbReference type="InterPro" id="IPR033788">
    <property type="entry name" value="VbhA-like"/>
</dbReference>
<accession>A0A1H7PAW7</accession>
<name>A0A1H7PAW7_RUMAL</name>
<sequence>MKPQAQRKPVSSEQHKKMIRSVAGTMAIEGLTLSEASRHNLDRYASGQANLQQIMAELKAKYQRAE</sequence>
<dbReference type="InterPro" id="IPR041535">
    <property type="entry name" value="VbhA"/>
</dbReference>
<dbReference type="InterPro" id="IPR043038">
    <property type="entry name" value="VbhA_sf"/>
</dbReference>
<dbReference type="CDD" id="cd11586">
    <property type="entry name" value="VbhA_like"/>
    <property type="match status" value="1"/>
</dbReference>
<proteinExistence type="predicted"/>
<dbReference type="EMBL" id="FOAT01000020">
    <property type="protein sequence ID" value="SEL32911.1"/>
    <property type="molecule type" value="Genomic_DNA"/>
</dbReference>
<dbReference type="RefSeq" id="WP_074835647.1">
    <property type="nucleotide sequence ID" value="NZ_FOAT01000020.1"/>
</dbReference>
<organism evidence="2 3">
    <name type="scientific">Ruminococcus albus</name>
    <dbReference type="NCBI Taxonomy" id="1264"/>
    <lineage>
        <taxon>Bacteria</taxon>
        <taxon>Bacillati</taxon>
        <taxon>Bacillota</taxon>
        <taxon>Clostridia</taxon>
        <taxon>Eubacteriales</taxon>
        <taxon>Oscillospiraceae</taxon>
        <taxon>Ruminococcus</taxon>
    </lineage>
</organism>
<feature type="domain" description="Antitoxin VbhA" evidence="1">
    <location>
        <begin position="19"/>
        <end position="61"/>
    </location>
</feature>
<evidence type="ECO:0000313" key="2">
    <source>
        <dbReference type="EMBL" id="SEL32911.1"/>
    </source>
</evidence>
<reference evidence="2 3" key="1">
    <citation type="submission" date="2016-10" db="EMBL/GenBank/DDBJ databases">
        <authorList>
            <person name="de Groot N.N."/>
        </authorList>
    </citation>
    <scope>NUCLEOTIDE SEQUENCE [LARGE SCALE GENOMIC DNA]</scope>
    <source>
        <strain evidence="2 3">KH2T6</strain>
    </source>
</reference>